<keyword evidence="2" id="KW-0560">Oxidoreductase</keyword>
<accession>A0A520RW61</accession>
<dbReference type="PANTHER" id="PTHR20883:SF48">
    <property type="entry name" value="ECTOINE DIOXYGENASE"/>
    <property type="match status" value="1"/>
</dbReference>
<comment type="caution">
    <text evidence="2">The sequence shown here is derived from an EMBL/GenBank/DDBJ whole genome shotgun (WGS) entry which is preliminary data.</text>
</comment>
<dbReference type="SUPFAM" id="SSF51197">
    <property type="entry name" value="Clavaminate synthase-like"/>
    <property type="match status" value="1"/>
</dbReference>
<dbReference type="Pfam" id="PF05721">
    <property type="entry name" value="PhyH"/>
    <property type="match status" value="1"/>
</dbReference>
<dbReference type="GO" id="GO:0016706">
    <property type="term" value="F:2-oxoglutarate-dependent dioxygenase activity"/>
    <property type="evidence" value="ECO:0007669"/>
    <property type="project" value="UniProtKB-ARBA"/>
</dbReference>
<evidence type="ECO:0000313" key="3">
    <source>
        <dbReference type="Proteomes" id="UP000320404"/>
    </source>
</evidence>
<dbReference type="Gene3D" id="2.60.120.620">
    <property type="entry name" value="q2cbj1_9rhob like domain"/>
    <property type="match status" value="1"/>
</dbReference>
<comment type="cofactor">
    <cofactor evidence="1">
        <name>Fe(2+)</name>
        <dbReference type="ChEBI" id="CHEBI:29033"/>
    </cofactor>
</comment>
<reference evidence="2 3" key="1">
    <citation type="submission" date="2019-02" db="EMBL/GenBank/DDBJ databases">
        <title>Prokaryotic population dynamics and viral predation in marine succession experiment using metagenomics: the confinement effect.</title>
        <authorList>
            <person name="Haro-Moreno J.M."/>
            <person name="Rodriguez-Valera F."/>
            <person name="Lopez-Perez M."/>
        </authorList>
    </citation>
    <scope>NUCLEOTIDE SEQUENCE [LARGE SCALE GENOMIC DNA]</scope>
    <source>
        <strain evidence="2">MED-G158</strain>
    </source>
</reference>
<sequence length="391" mass="43087">MSKFNFSKSIDACASHYGDEAEAAKEYLTEGLRRALALDNRGPIKFDEDGKLDEKILDAYSRHGFYVFESVIKPRELADIQADIAELRDRFPIAPGAAVDKAGRKAIGVDCKGAGLRWSKPLSDPFGGTTASNGRHQVKLTELSAALDAPEAVPFILSGSLQFSDAALRTYAHPDLLRVAETINGEDFAPFNEVLFIKDPGLGAAVSWHQDGDTHWNNPEFDEGIHGFNFMAQVYGSSPVNGVWTMPGTHKVGKMDVKAMVEDSGSERLSDAVPLVCEAGDVVICNRQLVHGSFANAGFEPRLTINFGFHRRSSVLNVKGAGIHSPSQIYTDEIIEERSKVIGYAIDARSQKYPHEEPFVYKPFSVRNKSFTWCDRARAEIKDYNLLDLSI</sequence>
<gene>
    <name evidence="2" type="ORF">EVA69_05935</name>
</gene>
<dbReference type="Proteomes" id="UP000320404">
    <property type="component" value="Unassembled WGS sequence"/>
</dbReference>
<proteinExistence type="predicted"/>
<protein>
    <submittedName>
        <fullName evidence="2">Phytanoyl-CoA dioxygenase</fullName>
    </submittedName>
</protein>
<keyword evidence="2" id="KW-0223">Dioxygenase</keyword>
<dbReference type="AlphaFoldDB" id="A0A520RW61"/>
<dbReference type="PANTHER" id="PTHR20883">
    <property type="entry name" value="PHYTANOYL-COA DIOXYGENASE DOMAIN CONTAINING 1"/>
    <property type="match status" value="1"/>
</dbReference>
<organism evidence="2 3">
    <name type="scientific">OM182 bacterium</name>
    <dbReference type="NCBI Taxonomy" id="2510334"/>
    <lineage>
        <taxon>Bacteria</taxon>
        <taxon>Pseudomonadati</taxon>
        <taxon>Pseudomonadota</taxon>
        <taxon>Gammaproteobacteria</taxon>
        <taxon>OMG group</taxon>
        <taxon>OM182 clade</taxon>
    </lineage>
</organism>
<name>A0A520RW61_9GAMM</name>
<dbReference type="InterPro" id="IPR008775">
    <property type="entry name" value="Phytyl_CoA_dOase-like"/>
</dbReference>
<dbReference type="EMBL" id="SHAH01000101">
    <property type="protein sequence ID" value="RZO74427.1"/>
    <property type="molecule type" value="Genomic_DNA"/>
</dbReference>
<evidence type="ECO:0000313" key="2">
    <source>
        <dbReference type="EMBL" id="RZO74427.1"/>
    </source>
</evidence>
<evidence type="ECO:0000256" key="1">
    <source>
        <dbReference type="ARBA" id="ARBA00001954"/>
    </source>
</evidence>
<dbReference type="GO" id="GO:0005506">
    <property type="term" value="F:iron ion binding"/>
    <property type="evidence" value="ECO:0007669"/>
    <property type="project" value="UniProtKB-ARBA"/>
</dbReference>